<proteinExistence type="predicted"/>
<comment type="caution">
    <text evidence="1">The sequence shown here is derived from an EMBL/GenBank/DDBJ whole genome shotgun (WGS) entry which is preliminary data.</text>
</comment>
<organism evidence="1 2">
    <name type="scientific">Pseudoalteromonas citrea</name>
    <dbReference type="NCBI Taxonomy" id="43655"/>
    <lineage>
        <taxon>Bacteria</taxon>
        <taxon>Pseudomonadati</taxon>
        <taxon>Pseudomonadota</taxon>
        <taxon>Gammaproteobacteria</taxon>
        <taxon>Alteromonadales</taxon>
        <taxon>Pseudoalteromonadaceae</taxon>
        <taxon>Pseudoalteromonas</taxon>
    </lineage>
</organism>
<accession>A0AAD4FR06</accession>
<evidence type="ECO:0000313" key="2">
    <source>
        <dbReference type="Proteomes" id="UP000016487"/>
    </source>
</evidence>
<evidence type="ECO:0000313" key="1">
    <source>
        <dbReference type="EMBL" id="KAF7768708.1"/>
    </source>
</evidence>
<sequence length="49" mass="6095">MKPIIFIEQLEALLEERKFKERRKFKQIVHPLFERRICHRRTSHPPAIK</sequence>
<dbReference type="EMBL" id="AHBZ03000022">
    <property type="protein sequence ID" value="KAF7768708.1"/>
    <property type="molecule type" value="Genomic_DNA"/>
</dbReference>
<dbReference type="AlphaFoldDB" id="A0AAD4FR06"/>
<gene>
    <name evidence="1" type="ORF">PCIT_a3190</name>
</gene>
<reference evidence="1" key="2">
    <citation type="submission" date="2015-03" db="EMBL/GenBank/DDBJ databases">
        <title>Genome sequence of Pseudoalteromonas citrea.</title>
        <authorList>
            <person name="Xie B.-B."/>
            <person name="Rong J.-C."/>
            <person name="Qin Q.-L."/>
            <person name="Zhang Y.-Z."/>
        </authorList>
    </citation>
    <scope>NUCLEOTIDE SEQUENCE</scope>
    <source>
        <strain evidence="1">DSM 8771</strain>
    </source>
</reference>
<name>A0AAD4FR06_9GAMM</name>
<protein>
    <submittedName>
        <fullName evidence="1">Uncharacterized protein</fullName>
    </submittedName>
</protein>
<reference evidence="1" key="1">
    <citation type="journal article" date="2012" name="J. Bacteriol.">
        <title>Genome sequences of type strains of seven species of the marine bacterium Pseudoalteromonas.</title>
        <authorList>
            <person name="Xie B.B."/>
            <person name="Shu Y.L."/>
            <person name="Qin Q.L."/>
            <person name="Rong J.C."/>
            <person name="Zhang X.Y."/>
            <person name="Chen X.L."/>
            <person name="Shi M."/>
            <person name="He H.L."/>
            <person name="Zhou B.C."/>
            <person name="Zhang Y.Z."/>
        </authorList>
    </citation>
    <scope>NUCLEOTIDE SEQUENCE</scope>
    <source>
        <strain evidence="1">DSM 8771</strain>
    </source>
</reference>
<dbReference type="Proteomes" id="UP000016487">
    <property type="component" value="Unassembled WGS sequence"/>
</dbReference>
<dbReference type="RefSeq" id="WP_169727613.1">
    <property type="nucleotide sequence ID" value="NZ_AHBZ03000022.1"/>
</dbReference>